<dbReference type="CDD" id="cd04301">
    <property type="entry name" value="NAT_SF"/>
    <property type="match status" value="1"/>
</dbReference>
<sequence>MKVNIEKPDITHTEAIAAICAAGWRQTVEGVLSEAYIADNILKWYSNQKVKEDIKRESYTYIARIDDVVVGVIGGGITTAGIGEIYVLYVKEEHRYHGVGRKLLDALTEEQMEKGAKEQWVSVQEGNQRGIPFYESRGFIYEKKKVTTVHTGEEQVSLRYRRELIHN</sequence>
<gene>
    <name evidence="4" type="ORF">D8M04_11460</name>
</gene>
<dbReference type="OrthoDB" id="69535at2"/>
<feature type="domain" description="N-acetyltransferase" evidence="3">
    <location>
        <begin position="3"/>
        <end position="165"/>
    </location>
</feature>
<name>A0A498D6T3_9BACI</name>
<dbReference type="PROSITE" id="PS51186">
    <property type="entry name" value="GNAT"/>
    <property type="match status" value="1"/>
</dbReference>
<dbReference type="InterPro" id="IPR000182">
    <property type="entry name" value="GNAT_dom"/>
</dbReference>
<keyword evidence="1 4" id="KW-0808">Transferase</keyword>
<dbReference type="Pfam" id="PF00583">
    <property type="entry name" value="Acetyltransf_1"/>
    <property type="match status" value="1"/>
</dbReference>
<proteinExistence type="predicted"/>
<dbReference type="Gene3D" id="3.40.630.30">
    <property type="match status" value="1"/>
</dbReference>
<protein>
    <submittedName>
        <fullName evidence="4">GNAT family N-acetyltransferase</fullName>
    </submittedName>
</protein>
<dbReference type="GO" id="GO:0016747">
    <property type="term" value="F:acyltransferase activity, transferring groups other than amino-acyl groups"/>
    <property type="evidence" value="ECO:0007669"/>
    <property type="project" value="InterPro"/>
</dbReference>
<evidence type="ECO:0000256" key="1">
    <source>
        <dbReference type="ARBA" id="ARBA00022679"/>
    </source>
</evidence>
<dbReference type="Proteomes" id="UP000270219">
    <property type="component" value="Unassembled WGS sequence"/>
</dbReference>
<evidence type="ECO:0000313" key="4">
    <source>
        <dbReference type="EMBL" id="RLL45458.1"/>
    </source>
</evidence>
<dbReference type="AlphaFoldDB" id="A0A498D6T3"/>
<dbReference type="PANTHER" id="PTHR43877">
    <property type="entry name" value="AMINOALKYLPHOSPHONATE N-ACETYLTRANSFERASE-RELATED-RELATED"/>
    <property type="match status" value="1"/>
</dbReference>
<evidence type="ECO:0000313" key="5">
    <source>
        <dbReference type="Proteomes" id="UP000270219"/>
    </source>
</evidence>
<dbReference type="EMBL" id="RCHR01000003">
    <property type="protein sequence ID" value="RLL45458.1"/>
    <property type="molecule type" value="Genomic_DNA"/>
</dbReference>
<dbReference type="RefSeq" id="WP_121523044.1">
    <property type="nucleotide sequence ID" value="NZ_RCHR01000003.1"/>
</dbReference>
<comment type="caution">
    <text evidence="4">The sequence shown here is derived from an EMBL/GenBank/DDBJ whole genome shotgun (WGS) entry which is preliminary data.</text>
</comment>
<accession>A0A498D6T3</accession>
<keyword evidence="5" id="KW-1185">Reference proteome</keyword>
<dbReference type="InterPro" id="IPR016181">
    <property type="entry name" value="Acyl_CoA_acyltransferase"/>
</dbReference>
<organism evidence="4 5">
    <name type="scientific">Oceanobacillus piezotolerans</name>
    <dbReference type="NCBI Taxonomy" id="2448030"/>
    <lineage>
        <taxon>Bacteria</taxon>
        <taxon>Bacillati</taxon>
        <taxon>Bacillota</taxon>
        <taxon>Bacilli</taxon>
        <taxon>Bacillales</taxon>
        <taxon>Bacillaceae</taxon>
        <taxon>Oceanobacillus</taxon>
    </lineage>
</organism>
<keyword evidence="2" id="KW-0012">Acyltransferase</keyword>
<evidence type="ECO:0000259" key="3">
    <source>
        <dbReference type="PROSITE" id="PS51186"/>
    </source>
</evidence>
<evidence type="ECO:0000256" key="2">
    <source>
        <dbReference type="ARBA" id="ARBA00023315"/>
    </source>
</evidence>
<reference evidence="4 5" key="1">
    <citation type="submission" date="2018-10" db="EMBL/GenBank/DDBJ databases">
        <title>Oceanobacillus sp. YLB-02 draft genome.</title>
        <authorList>
            <person name="Yu L."/>
        </authorList>
    </citation>
    <scope>NUCLEOTIDE SEQUENCE [LARGE SCALE GENOMIC DNA]</scope>
    <source>
        <strain evidence="4 5">YLB-02</strain>
    </source>
</reference>
<dbReference type="InterPro" id="IPR050832">
    <property type="entry name" value="Bact_Acetyltransf"/>
</dbReference>
<dbReference type="SUPFAM" id="SSF55729">
    <property type="entry name" value="Acyl-CoA N-acyltransferases (Nat)"/>
    <property type="match status" value="1"/>
</dbReference>